<proteinExistence type="predicted"/>
<evidence type="ECO:0000256" key="1">
    <source>
        <dbReference type="ARBA" id="ARBA00022737"/>
    </source>
</evidence>
<evidence type="ECO:0008006" key="7">
    <source>
        <dbReference type="Google" id="ProtNLM"/>
    </source>
</evidence>
<name>A0ABN7R2I4_9BACT</name>
<dbReference type="Pfam" id="PF25023">
    <property type="entry name" value="TEN_YD-shell"/>
    <property type="match status" value="1"/>
</dbReference>
<evidence type="ECO:0000256" key="2">
    <source>
        <dbReference type="SAM" id="SignalP"/>
    </source>
</evidence>
<dbReference type="NCBIfam" id="TIGR03696">
    <property type="entry name" value="Rhs_assc_core"/>
    <property type="match status" value="1"/>
</dbReference>
<dbReference type="Pfam" id="PF20041">
    <property type="entry name" value="DUF6443"/>
    <property type="match status" value="1"/>
</dbReference>
<dbReference type="PANTHER" id="PTHR32305">
    <property type="match status" value="1"/>
</dbReference>
<dbReference type="RefSeq" id="WP_215232254.1">
    <property type="nucleotide sequence ID" value="NZ_CAJRAU010000001.1"/>
</dbReference>
<feature type="signal peptide" evidence="2">
    <location>
        <begin position="1"/>
        <end position="18"/>
    </location>
</feature>
<comment type="caution">
    <text evidence="5">The sequence shown here is derived from an EMBL/GenBank/DDBJ whole genome shotgun (WGS) entry which is preliminary data.</text>
</comment>
<dbReference type="EMBL" id="CAJRAU010000001">
    <property type="protein sequence ID" value="CAG5068143.1"/>
    <property type="molecule type" value="Genomic_DNA"/>
</dbReference>
<sequence length="1059" mass="116860">MKKLLLLFVLFWVNQLSAQPTSSQNYILTRTYKQTGAAAGDVSKVSTQIQYFDGLGRPVQTVDVGQSPSGSDLIGGSSYDVLGRLSQKHLPYPAAGSGSFQPNAANSSASFYQSAPAGLDAADLGKPYQQTFYEKSPLGRVTGQQAPGNKSAASVIKHKVNAANQVKRYDFDLTTSTLSQAGHYAAGSLFWLNETDEAGNVSNTFTDKLGQMVCKQIVASAQQTLSTYYVYDDLGQLRTVLQPGYQDNPSLAEQAFTYSYDDRGRNISKTIPGAGTTELVYDRFNRPALSRDAGQAARGVWGFTKYDGRNRPIATGEIASNLSRADWSAAVDVGTLHHEERSNGQIAGYTLDKTAPKTATEANLLNITFYDDYAFSKAANLAYSSVYYPANNANVKGYPTGTRARVLPGAGGTGAWLTTVNYYDAEYRPVQTSRELYGLGASAIERLSNQYLYDLAPVVSAQKTEQLLGGNNTNTHLATFTYDHADRLLSTHETVSAPTGSHEAYTTAQRYNPLGQLYTKWLHSKDGNYFLRKTTYTQNIRSWQTSAKTVYKKQNDGPELAFFGYGLAYQKGNSYTNGNISQTDWQDKAQAAKGLSFTYDGANRLTASTGINGYTDTEQSITYDPNGNLKTLTRAGSAQDQLAYAYSGNRLTSVTDNSASNTGLKAGLSSYAYDANGNMTTDGGRNATITYNQLDLAKTVKIGAKTFTYDYDASGRKLQYVADTITLQYSGIFEYRKAGNVSSLYRVQLAAGQAAIVAGKPVFHYALKDHLGSTRLVFNEKGSTLQRTDYYPFGLSINRDGAVPKVQDWANRYLYNGKERQVGTGYVDYGARMYMPEIGRWGTTDPMSEAARRFSPYTYGNDNPLIFIDPDGMKSWHFEGKAAEEMFRQEQREQEDREKKRAEKDKPFGLLARMKATGWEPGQQLPVVDGIESDHTIDFTIIPIAKPLEWLVKPLVGLVRAQWLGRVGGRTTSGIEINASKHTFTYAERVRRRALEDPVSHNFPYSFDDVILSTKPAFKNNGYKIFQKHGTMNGKDGVFEIGINKGAIIDHRFFRPFKY</sequence>
<dbReference type="InterPro" id="IPR045619">
    <property type="entry name" value="DUF6443"/>
</dbReference>
<evidence type="ECO:0000313" key="5">
    <source>
        <dbReference type="EMBL" id="CAG5068143.1"/>
    </source>
</evidence>
<accession>A0ABN7R2I4</accession>
<evidence type="ECO:0000259" key="4">
    <source>
        <dbReference type="Pfam" id="PF25023"/>
    </source>
</evidence>
<keyword evidence="6" id="KW-1185">Reference proteome</keyword>
<dbReference type="InterPro" id="IPR050708">
    <property type="entry name" value="T6SS_VgrG/RHS"/>
</dbReference>
<evidence type="ECO:0000313" key="6">
    <source>
        <dbReference type="Proteomes" id="UP000679725"/>
    </source>
</evidence>
<feature type="chain" id="PRO_5047159719" description="RHS repeat-associated core domain-containing protein" evidence="2">
    <location>
        <begin position="19"/>
        <end position="1059"/>
    </location>
</feature>
<feature type="domain" description="Teneurin-like YD-shell" evidence="4">
    <location>
        <begin position="577"/>
        <end position="864"/>
    </location>
</feature>
<organism evidence="5 6">
    <name type="scientific">Dyadobacter linearis</name>
    <dbReference type="NCBI Taxonomy" id="2823330"/>
    <lineage>
        <taxon>Bacteria</taxon>
        <taxon>Pseudomonadati</taxon>
        <taxon>Bacteroidota</taxon>
        <taxon>Cytophagia</taxon>
        <taxon>Cytophagales</taxon>
        <taxon>Spirosomataceae</taxon>
        <taxon>Dyadobacter</taxon>
    </lineage>
</organism>
<keyword evidence="2" id="KW-0732">Signal</keyword>
<evidence type="ECO:0000259" key="3">
    <source>
        <dbReference type="Pfam" id="PF20041"/>
    </source>
</evidence>
<gene>
    <name evidence="5" type="ORF">DYBT9623_00872</name>
</gene>
<reference evidence="5 6" key="1">
    <citation type="submission" date="2021-04" db="EMBL/GenBank/DDBJ databases">
        <authorList>
            <person name="Rodrigo-Torres L."/>
            <person name="Arahal R. D."/>
            <person name="Lucena T."/>
        </authorList>
    </citation>
    <scope>NUCLEOTIDE SEQUENCE [LARGE SCALE GENOMIC DNA]</scope>
    <source>
        <strain evidence="5 6">CECT 9623</strain>
    </source>
</reference>
<feature type="domain" description="DUF6443" evidence="3">
    <location>
        <begin position="35"/>
        <end position="154"/>
    </location>
</feature>
<dbReference type="InterPro" id="IPR022385">
    <property type="entry name" value="Rhs_assc_core"/>
</dbReference>
<dbReference type="Gene3D" id="2.180.10.10">
    <property type="entry name" value="RHS repeat-associated core"/>
    <property type="match status" value="1"/>
</dbReference>
<dbReference type="PANTHER" id="PTHR32305:SF15">
    <property type="entry name" value="PROTEIN RHSA-RELATED"/>
    <property type="match status" value="1"/>
</dbReference>
<dbReference type="InterPro" id="IPR056823">
    <property type="entry name" value="TEN-like_YD-shell"/>
</dbReference>
<keyword evidence="1" id="KW-0677">Repeat</keyword>
<dbReference type="Proteomes" id="UP000679725">
    <property type="component" value="Unassembled WGS sequence"/>
</dbReference>
<protein>
    <recommendedName>
        <fullName evidence="7">RHS repeat-associated core domain-containing protein</fullName>
    </recommendedName>
</protein>